<protein>
    <submittedName>
        <fullName evidence="3">Sulfatase</fullName>
    </submittedName>
</protein>
<keyword evidence="4" id="KW-1185">Reference proteome</keyword>
<organism evidence="3 4">
    <name type="scientific">Haloplanus vescus</name>
    <dbReference type="NCBI Taxonomy" id="555874"/>
    <lineage>
        <taxon>Archaea</taxon>
        <taxon>Methanobacteriati</taxon>
        <taxon>Methanobacteriota</taxon>
        <taxon>Stenosarchaea group</taxon>
        <taxon>Halobacteria</taxon>
        <taxon>Halobacteriales</taxon>
        <taxon>Haloferacaceae</taxon>
        <taxon>Haloplanus</taxon>
    </lineage>
</organism>
<dbReference type="STRING" id="555874.SAMN04488065_1548"/>
<dbReference type="Proteomes" id="UP000236755">
    <property type="component" value="Unassembled WGS sequence"/>
</dbReference>
<dbReference type="RefSeq" id="WP_092633489.1">
    <property type="nucleotide sequence ID" value="NZ_FNQT01000001.1"/>
</dbReference>
<dbReference type="InterPro" id="IPR017850">
    <property type="entry name" value="Alkaline_phosphatase_core_sf"/>
</dbReference>
<proteinExistence type="predicted"/>
<dbReference type="InterPro" id="IPR000917">
    <property type="entry name" value="Sulfatase_N"/>
</dbReference>
<dbReference type="OrthoDB" id="3164at2157"/>
<dbReference type="Pfam" id="PF00884">
    <property type="entry name" value="Sulfatase"/>
    <property type="match status" value="1"/>
</dbReference>
<gene>
    <name evidence="3" type="ORF">SAMN04488065_1548</name>
</gene>
<evidence type="ECO:0000256" key="1">
    <source>
        <dbReference type="SAM" id="MobiDB-lite"/>
    </source>
</evidence>
<evidence type="ECO:0000313" key="4">
    <source>
        <dbReference type="Proteomes" id="UP000236755"/>
    </source>
</evidence>
<feature type="domain" description="Sulfatase N-terminal" evidence="2">
    <location>
        <begin position="120"/>
        <end position="256"/>
    </location>
</feature>
<dbReference type="EMBL" id="FNQT01000001">
    <property type="protein sequence ID" value="SDZ98348.1"/>
    <property type="molecule type" value="Genomic_DNA"/>
</dbReference>
<reference evidence="3 4" key="1">
    <citation type="submission" date="2016-10" db="EMBL/GenBank/DDBJ databases">
        <authorList>
            <person name="de Groot N.N."/>
        </authorList>
    </citation>
    <scope>NUCLEOTIDE SEQUENCE [LARGE SCALE GENOMIC DNA]</scope>
    <source>
        <strain evidence="3 4">CGMCC 1.8712</strain>
    </source>
</reference>
<dbReference type="PANTHER" id="PTHR43108:SF15">
    <property type="entry name" value="SULFATASE"/>
    <property type="match status" value="1"/>
</dbReference>
<feature type="region of interest" description="Disordered" evidence="1">
    <location>
        <begin position="372"/>
        <end position="397"/>
    </location>
</feature>
<evidence type="ECO:0000313" key="3">
    <source>
        <dbReference type="EMBL" id="SDZ98348.1"/>
    </source>
</evidence>
<sequence length="397" mass="44822">MLSDLTSVKQVENILVFISDSLRFDELPNSVKSNSMWGRAIAASTFTGSGFPSIMTGKYPVNHRVWELTDTLPATPNLLNATSNSGIDATNVWATVPDPENKPPLRMCHEQDNTTIDDIESPFTLVIHDQGGHMQYGKGEQAQWNSHKEFFTDLADDPSRIRDLYREGVDESMNRFSNICAQLKSRKEFENTLVILTSDHGELLGEYGGLYDHGAPVVPELVSVPMVFMGANLPTNEEIDVLLSTTDIVPTVFAALNKTVPSHVNGYDIWNRDSERINNRIVRSEIWRQPDYPMMSYQASSAWTSKGGIVRHLNSISSRLSYLLAYEYYYAPYSNMVRKLSSGTMKQLKAYLKPEITYGEFSRDSIQFPQDFESEQQSDATTEGPNKRQLRDLGYLE</sequence>
<dbReference type="SUPFAM" id="SSF53649">
    <property type="entry name" value="Alkaline phosphatase-like"/>
    <property type="match status" value="1"/>
</dbReference>
<evidence type="ECO:0000259" key="2">
    <source>
        <dbReference type="Pfam" id="PF00884"/>
    </source>
</evidence>
<accession>A0A1H3XIH3</accession>
<dbReference type="PANTHER" id="PTHR43108">
    <property type="entry name" value="N-ACETYLGLUCOSAMINE-6-SULFATASE FAMILY MEMBER"/>
    <property type="match status" value="1"/>
</dbReference>
<feature type="compositionally biased region" description="Polar residues" evidence="1">
    <location>
        <begin position="375"/>
        <end position="384"/>
    </location>
</feature>
<dbReference type="Gene3D" id="3.40.720.10">
    <property type="entry name" value="Alkaline Phosphatase, subunit A"/>
    <property type="match status" value="1"/>
</dbReference>
<name>A0A1H3XIH3_9EURY</name>
<dbReference type="AlphaFoldDB" id="A0A1H3XIH3"/>